<proteinExistence type="predicted"/>
<feature type="non-terminal residue" evidence="1">
    <location>
        <position position="45"/>
    </location>
</feature>
<name>A0A9D2F7H7_9ENTE</name>
<dbReference type="InterPro" id="IPR009057">
    <property type="entry name" value="Homeodomain-like_sf"/>
</dbReference>
<protein>
    <submittedName>
        <fullName evidence="1">Helix-turn-helix domain-containing protein</fullName>
    </submittedName>
</protein>
<dbReference type="AlphaFoldDB" id="A0A9D2F7H7"/>
<evidence type="ECO:0000313" key="1">
    <source>
        <dbReference type="EMBL" id="HIZ53944.1"/>
    </source>
</evidence>
<dbReference type="Pfam" id="PF13730">
    <property type="entry name" value="HTH_36"/>
    <property type="match status" value="1"/>
</dbReference>
<sequence>MIRYRKILEMHFNGISQRTISTSVGNSRNTVSSIIKKAESLGLVD</sequence>
<evidence type="ECO:0000313" key="2">
    <source>
        <dbReference type="Proteomes" id="UP000824063"/>
    </source>
</evidence>
<dbReference type="SUPFAM" id="SSF46689">
    <property type="entry name" value="Homeodomain-like"/>
    <property type="match status" value="1"/>
</dbReference>
<reference evidence="1" key="2">
    <citation type="submission" date="2021-04" db="EMBL/GenBank/DDBJ databases">
        <authorList>
            <person name="Gilroy R."/>
        </authorList>
    </citation>
    <scope>NUCLEOTIDE SEQUENCE</scope>
    <source>
        <strain evidence="1">CHK172-16539</strain>
    </source>
</reference>
<gene>
    <name evidence="1" type="ORF">IAA20_08390</name>
</gene>
<dbReference type="Proteomes" id="UP000824063">
    <property type="component" value="Unassembled WGS sequence"/>
</dbReference>
<dbReference type="InterPro" id="IPR036388">
    <property type="entry name" value="WH-like_DNA-bd_sf"/>
</dbReference>
<organism evidence="1 2">
    <name type="scientific">Candidatus Enterococcus avicola</name>
    <dbReference type="NCBI Taxonomy" id="2838561"/>
    <lineage>
        <taxon>Bacteria</taxon>
        <taxon>Bacillati</taxon>
        <taxon>Bacillota</taxon>
        <taxon>Bacilli</taxon>
        <taxon>Lactobacillales</taxon>
        <taxon>Enterococcaceae</taxon>
        <taxon>Enterococcus</taxon>
    </lineage>
</organism>
<dbReference type="Gene3D" id="1.10.10.10">
    <property type="entry name" value="Winged helix-like DNA-binding domain superfamily/Winged helix DNA-binding domain"/>
    <property type="match status" value="1"/>
</dbReference>
<comment type="caution">
    <text evidence="1">The sequence shown here is derived from an EMBL/GenBank/DDBJ whole genome shotgun (WGS) entry which is preliminary data.</text>
</comment>
<accession>A0A9D2F7H7</accession>
<dbReference type="EMBL" id="DXBN01000195">
    <property type="protein sequence ID" value="HIZ53944.1"/>
    <property type="molecule type" value="Genomic_DNA"/>
</dbReference>
<reference evidence="1" key="1">
    <citation type="journal article" date="2021" name="PeerJ">
        <title>Extensive microbial diversity within the chicken gut microbiome revealed by metagenomics and culture.</title>
        <authorList>
            <person name="Gilroy R."/>
            <person name="Ravi A."/>
            <person name="Getino M."/>
            <person name="Pursley I."/>
            <person name="Horton D.L."/>
            <person name="Alikhan N.F."/>
            <person name="Baker D."/>
            <person name="Gharbi K."/>
            <person name="Hall N."/>
            <person name="Watson M."/>
            <person name="Adriaenssens E.M."/>
            <person name="Foster-Nyarko E."/>
            <person name="Jarju S."/>
            <person name="Secka A."/>
            <person name="Antonio M."/>
            <person name="Oren A."/>
            <person name="Chaudhuri R.R."/>
            <person name="La Ragione R."/>
            <person name="Hildebrand F."/>
            <person name="Pallen M.J."/>
        </authorList>
    </citation>
    <scope>NUCLEOTIDE SEQUENCE</scope>
    <source>
        <strain evidence="1">CHK172-16539</strain>
    </source>
</reference>